<dbReference type="InterPro" id="IPR006311">
    <property type="entry name" value="TAT_signal"/>
</dbReference>
<dbReference type="EMBL" id="QFQS01000001">
    <property type="protein sequence ID" value="PZQ99714.1"/>
    <property type="molecule type" value="Genomic_DNA"/>
</dbReference>
<evidence type="ECO:0000313" key="2">
    <source>
        <dbReference type="Proteomes" id="UP000248975"/>
    </source>
</evidence>
<proteinExistence type="predicted"/>
<protein>
    <recommendedName>
        <fullName evidence="3">Cyclase family protein</fullName>
    </recommendedName>
</protein>
<name>A0A2W5SIY1_CERSP</name>
<comment type="caution">
    <text evidence="1">The sequence shown here is derived from an EMBL/GenBank/DDBJ whole genome shotgun (WGS) entry which is preliminary data.</text>
</comment>
<dbReference type="InterPro" id="IPR007325">
    <property type="entry name" value="KFase/CYL"/>
</dbReference>
<evidence type="ECO:0000313" key="1">
    <source>
        <dbReference type="EMBL" id="PZQ99714.1"/>
    </source>
</evidence>
<dbReference type="AlphaFoldDB" id="A0A2W5SIY1"/>
<accession>A0A2W5SIY1</accession>
<dbReference type="Proteomes" id="UP000248975">
    <property type="component" value="Unassembled WGS sequence"/>
</dbReference>
<evidence type="ECO:0008006" key="3">
    <source>
        <dbReference type="Google" id="ProtNLM"/>
    </source>
</evidence>
<dbReference type="InterPro" id="IPR037175">
    <property type="entry name" value="KFase_sf"/>
</dbReference>
<dbReference type="PANTHER" id="PTHR34861">
    <property type="match status" value="1"/>
</dbReference>
<dbReference type="SUPFAM" id="SSF102198">
    <property type="entry name" value="Putative cyclase"/>
    <property type="match status" value="1"/>
</dbReference>
<dbReference type="PANTHER" id="PTHR34861:SF10">
    <property type="entry name" value="CYCLASE"/>
    <property type="match status" value="1"/>
</dbReference>
<sequence>MTSRRKVLEAAISLAAVAALPGSTWGQTPQVQVMTDEDIDRLLPTISNWGRWGPDDQLGTLNLITTEMRLAAIRSVSSGRVVSLARERGVADSSGIRRATYQNFHYTDPQPDEAGTIDQIGMIYHGYVVTHLDALCHLFTPEGREGMYNGYPVSLVTDAGAAKLGVEVMGRNGIVGRGVLLDIAGLKGSPLAVGSIITVDDLEAAEQRQGLHVGQGDILFVRNGQGARNSYELGTGLHLACLPWLHARGVAALGHDGDGDVHPPQPGLVRWTEPVHMIAIPYLGMPLICASDLEELSEACAKEGRWSFFLTVAPWRFRGATSSPVNPLAMF</sequence>
<dbReference type="GO" id="GO:0004061">
    <property type="term" value="F:arylformamidase activity"/>
    <property type="evidence" value="ECO:0007669"/>
    <property type="project" value="InterPro"/>
</dbReference>
<gene>
    <name evidence="1" type="ORF">DI533_03410</name>
</gene>
<dbReference type="GO" id="GO:0019441">
    <property type="term" value="P:L-tryptophan catabolic process to kynurenine"/>
    <property type="evidence" value="ECO:0007669"/>
    <property type="project" value="InterPro"/>
</dbReference>
<organism evidence="1 2">
    <name type="scientific">Cereibacter sphaeroides</name>
    <name type="common">Rhodobacter sphaeroides</name>
    <dbReference type="NCBI Taxonomy" id="1063"/>
    <lineage>
        <taxon>Bacteria</taxon>
        <taxon>Pseudomonadati</taxon>
        <taxon>Pseudomonadota</taxon>
        <taxon>Alphaproteobacteria</taxon>
        <taxon>Rhodobacterales</taxon>
        <taxon>Paracoccaceae</taxon>
        <taxon>Cereibacter</taxon>
    </lineage>
</organism>
<dbReference type="Gene3D" id="3.50.30.50">
    <property type="entry name" value="Putative cyclase"/>
    <property type="match status" value="1"/>
</dbReference>
<dbReference type="Pfam" id="PF04199">
    <property type="entry name" value="Cyclase"/>
    <property type="match status" value="1"/>
</dbReference>
<reference evidence="1 2" key="1">
    <citation type="submission" date="2017-08" db="EMBL/GenBank/DDBJ databases">
        <title>Infants hospitalized years apart are colonized by the same room-sourced microbial strains.</title>
        <authorList>
            <person name="Brooks B."/>
            <person name="Olm M.R."/>
            <person name="Firek B.A."/>
            <person name="Baker R."/>
            <person name="Thomas B.C."/>
            <person name="Morowitz M.J."/>
            <person name="Banfield J.F."/>
        </authorList>
    </citation>
    <scope>NUCLEOTIDE SEQUENCE [LARGE SCALE GENOMIC DNA]</scope>
    <source>
        <strain evidence="1">S2_003_000_R2_11</strain>
    </source>
</reference>
<dbReference type="PROSITE" id="PS51318">
    <property type="entry name" value="TAT"/>
    <property type="match status" value="1"/>
</dbReference>